<gene>
    <name evidence="4" type="ORF">HZF24_00220</name>
</gene>
<name>A0A974BGR6_SEDHY</name>
<sequence length="127" mass="13711">MKRYLITVKGISYEVEVEELKGQRDANIAERIVQPEPVITKPVEEKKAPAPAPASDSSKSITCPMPGTILKIAVKPGDTVKRGDVVVILEAMKMENEIFATADEVVDSVKVTEGATVNTGDVLVTFK</sequence>
<feature type="region of interest" description="Disordered" evidence="2">
    <location>
        <begin position="39"/>
        <end position="62"/>
    </location>
</feature>
<evidence type="ECO:0000313" key="4">
    <source>
        <dbReference type="EMBL" id="NYB72557.1"/>
    </source>
</evidence>
<dbReference type="PROSITE" id="PS00188">
    <property type="entry name" value="BIOTIN"/>
    <property type="match status" value="1"/>
</dbReference>
<reference evidence="4" key="1">
    <citation type="submission" date="2020-07" db="EMBL/GenBank/DDBJ databases">
        <title>Genomic analysis of a strain of Sedimentibacter Hydroxybenzoicus DSM7310.</title>
        <authorList>
            <person name="Ma S."/>
        </authorList>
    </citation>
    <scope>NUCLEOTIDE SEQUENCE</scope>
    <source>
        <strain evidence="4">DSM 7310</strain>
    </source>
</reference>
<dbReference type="EMBL" id="JACBNQ010000001">
    <property type="protein sequence ID" value="NYB72557.1"/>
    <property type="molecule type" value="Genomic_DNA"/>
</dbReference>
<evidence type="ECO:0000256" key="1">
    <source>
        <dbReference type="ARBA" id="ARBA00023267"/>
    </source>
</evidence>
<dbReference type="InterPro" id="IPR050709">
    <property type="entry name" value="Biotin_Carboxyl_Carrier/Decarb"/>
</dbReference>
<dbReference type="PANTHER" id="PTHR45266:SF3">
    <property type="entry name" value="OXALOACETATE DECARBOXYLASE ALPHA CHAIN"/>
    <property type="match status" value="1"/>
</dbReference>
<proteinExistence type="predicted"/>
<dbReference type="PANTHER" id="PTHR45266">
    <property type="entry name" value="OXALOACETATE DECARBOXYLASE ALPHA CHAIN"/>
    <property type="match status" value="1"/>
</dbReference>
<dbReference type="Pfam" id="PF00364">
    <property type="entry name" value="Biotin_lipoyl"/>
    <property type="match status" value="1"/>
</dbReference>
<evidence type="ECO:0000313" key="5">
    <source>
        <dbReference type="Proteomes" id="UP000611629"/>
    </source>
</evidence>
<organism evidence="4 5">
    <name type="scientific">Sedimentibacter hydroxybenzoicus DSM 7310</name>
    <dbReference type="NCBI Taxonomy" id="1123245"/>
    <lineage>
        <taxon>Bacteria</taxon>
        <taxon>Bacillati</taxon>
        <taxon>Bacillota</taxon>
        <taxon>Tissierellia</taxon>
        <taxon>Sedimentibacter</taxon>
    </lineage>
</organism>
<dbReference type="AlphaFoldDB" id="A0A974BGR6"/>
<dbReference type="InterPro" id="IPR001882">
    <property type="entry name" value="Biotin_BS"/>
</dbReference>
<evidence type="ECO:0000256" key="2">
    <source>
        <dbReference type="SAM" id="MobiDB-lite"/>
    </source>
</evidence>
<keyword evidence="1" id="KW-0092">Biotin</keyword>
<dbReference type="FunFam" id="2.40.50.100:FF:000003">
    <property type="entry name" value="Acetyl-CoA carboxylase biotin carboxyl carrier protein"/>
    <property type="match status" value="1"/>
</dbReference>
<protein>
    <submittedName>
        <fullName evidence="4">Biotin/lipoyl-binding protein</fullName>
    </submittedName>
</protein>
<comment type="caution">
    <text evidence="4">The sequence shown here is derived from an EMBL/GenBank/DDBJ whole genome shotgun (WGS) entry which is preliminary data.</text>
</comment>
<dbReference type="InterPro" id="IPR011053">
    <property type="entry name" value="Single_hybrid_motif"/>
</dbReference>
<dbReference type="InterPro" id="IPR000089">
    <property type="entry name" value="Biotin_lipoyl"/>
</dbReference>
<dbReference type="CDD" id="cd06850">
    <property type="entry name" value="biotinyl_domain"/>
    <property type="match status" value="1"/>
</dbReference>
<dbReference type="Proteomes" id="UP000611629">
    <property type="component" value="Unassembled WGS sequence"/>
</dbReference>
<dbReference type="Gene3D" id="2.40.50.100">
    <property type="match status" value="1"/>
</dbReference>
<dbReference type="PROSITE" id="PS50968">
    <property type="entry name" value="BIOTINYL_LIPOYL"/>
    <property type="match status" value="1"/>
</dbReference>
<dbReference type="SUPFAM" id="SSF51230">
    <property type="entry name" value="Single hybrid motif"/>
    <property type="match status" value="1"/>
</dbReference>
<keyword evidence="5" id="KW-1185">Reference proteome</keyword>
<feature type="domain" description="Lipoyl-binding" evidence="3">
    <location>
        <begin position="51"/>
        <end position="127"/>
    </location>
</feature>
<accession>A0A974BGR6</accession>
<evidence type="ECO:0000259" key="3">
    <source>
        <dbReference type="PROSITE" id="PS50968"/>
    </source>
</evidence>
<dbReference type="RefSeq" id="WP_179236247.1">
    <property type="nucleotide sequence ID" value="NZ_JACBNQ010000001.1"/>
</dbReference>